<dbReference type="SUPFAM" id="SSF46785">
    <property type="entry name" value="Winged helix' DNA-binding domain"/>
    <property type="match status" value="1"/>
</dbReference>
<evidence type="ECO:0000256" key="2">
    <source>
        <dbReference type="ARBA" id="ARBA00022980"/>
    </source>
</evidence>
<dbReference type="Pfam" id="PF01090">
    <property type="entry name" value="Ribosomal_S19e"/>
    <property type="match status" value="1"/>
</dbReference>
<dbReference type="EMBL" id="GANP01008080">
    <property type="protein sequence ID" value="JAB76388.1"/>
    <property type="molecule type" value="mRNA"/>
</dbReference>
<dbReference type="GO" id="GO:0006412">
    <property type="term" value="P:translation"/>
    <property type="evidence" value="ECO:0007669"/>
    <property type="project" value="InterPro"/>
</dbReference>
<dbReference type="InterPro" id="IPR001266">
    <property type="entry name" value="Ribosomal_eS19"/>
</dbReference>
<organism evidence="4">
    <name type="scientific">Ixodes ricinus</name>
    <name type="common">Common tick</name>
    <name type="synonym">Acarus ricinus</name>
    <dbReference type="NCBI Taxonomy" id="34613"/>
    <lineage>
        <taxon>Eukaryota</taxon>
        <taxon>Metazoa</taxon>
        <taxon>Ecdysozoa</taxon>
        <taxon>Arthropoda</taxon>
        <taxon>Chelicerata</taxon>
        <taxon>Arachnida</taxon>
        <taxon>Acari</taxon>
        <taxon>Parasitiformes</taxon>
        <taxon>Ixodida</taxon>
        <taxon>Ixodoidea</taxon>
        <taxon>Ixodidae</taxon>
        <taxon>Ixodinae</taxon>
        <taxon>Ixodes</taxon>
    </lineage>
</organism>
<dbReference type="GO" id="GO:0003735">
    <property type="term" value="F:structural constituent of ribosome"/>
    <property type="evidence" value="ECO:0007669"/>
    <property type="project" value="InterPro"/>
</dbReference>
<dbReference type="Gene3D" id="1.10.10.10">
    <property type="entry name" value="Winged helix-like DNA-binding domain superfamily/Winged helix DNA-binding domain"/>
    <property type="match status" value="1"/>
</dbReference>
<comment type="similarity">
    <text evidence="1">Belongs to the eukaryotic ribosomal protein eS19 family.</text>
</comment>
<name>V5HQY1_IXORI</name>
<dbReference type="GO" id="GO:0005840">
    <property type="term" value="C:ribosome"/>
    <property type="evidence" value="ECO:0007669"/>
    <property type="project" value="UniProtKB-KW"/>
</dbReference>
<sequence length="115" mass="12295">MPSVGVKDVEQQAFVRALSAFLQKSRDKAKGSGRGVDVVKNRHLQGTGPLVDEDWFYTRCASVGPAPLHALSVRSQGHAEDLWGVATANGVKPSHFCPASASVAPQRRCQALRTA</sequence>
<protein>
    <submittedName>
        <fullName evidence="4">Putative 40s ribosomal protein s19</fullName>
    </submittedName>
</protein>
<accession>V5HQY1</accession>
<dbReference type="AlphaFoldDB" id="V5HQY1"/>
<dbReference type="GO" id="GO:1990904">
    <property type="term" value="C:ribonucleoprotein complex"/>
    <property type="evidence" value="ECO:0007669"/>
    <property type="project" value="UniProtKB-KW"/>
</dbReference>
<proteinExistence type="evidence at transcript level"/>
<evidence type="ECO:0000313" key="4">
    <source>
        <dbReference type="EMBL" id="JAB76388.1"/>
    </source>
</evidence>
<reference evidence="4" key="1">
    <citation type="journal article" date="2015" name="Sci. Rep.">
        <title>Tissue- and time-dependent transcription in Ixodes ricinus salivary glands and midguts when blood feeding on the vertebrate host.</title>
        <authorList>
            <person name="Kotsyfakis M."/>
            <person name="Schwarz A."/>
            <person name="Erhart J."/>
            <person name="Ribeiro J.M."/>
        </authorList>
    </citation>
    <scope>NUCLEOTIDE SEQUENCE</scope>
    <source>
        <tissue evidence="4">Salivary gland and midgut</tissue>
    </source>
</reference>
<dbReference type="SMART" id="SM01413">
    <property type="entry name" value="Ribosomal_S19e"/>
    <property type="match status" value="1"/>
</dbReference>
<dbReference type="InterPro" id="IPR036390">
    <property type="entry name" value="WH_DNA-bd_sf"/>
</dbReference>
<keyword evidence="2 4" id="KW-0689">Ribosomal protein</keyword>
<dbReference type="InterPro" id="IPR036388">
    <property type="entry name" value="WH-like_DNA-bd_sf"/>
</dbReference>
<evidence type="ECO:0000256" key="3">
    <source>
        <dbReference type="ARBA" id="ARBA00023274"/>
    </source>
</evidence>
<evidence type="ECO:0000256" key="1">
    <source>
        <dbReference type="ARBA" id="ARBA00010014"/>
    </source>
</evidence>
<keyword evidence="3" id="KW-0687">Ribonucleoprotein</keyword>